<name>A0A5B8VWX0_9SPHI</name>
<dbReference type="EMBL" id="CP042437">
    <property type="protein sequence ID" value="QEC75412.1"/>
    <property type="molecule type" value="Genomic_DNA"/>
</dbReference>
<accession>A0A5B8VWX0</accession>
<evidence type="ECO:0008006" key="4">
    <source>
        <dbReference type="Google" id="ProtNLM"/>
    </source>
</evidence>
<organism evidence="2 3">
    <name type="scientific">Mucilaginibacter ginsenosidivorax</name>
    <dbReference type="NCBI Taxonomy" id="862126"/>
    <lineage>
        <taxon>Bacteria</taxon>
        <taxon>Pseudomonadati</taxon>
        <taxon>Bacteroidota</taxon>
        <taxon>Sphingobacteriia</taxon>
        <taxon>Sphingobacteriales</taxon>
        <taxon>Sphingobacteriaceae</taxon>
        <taxon>Mucilaginibacter</taxon>
    </lineage>
</organism>
<dbReference type="AlphaFoldDB" id="A0A5B8VWX0"/>
<dbReference type="KEGG" id="mgk:FSB76_05425"/>
<dbReference type="OrthoDB" id="976741at2"/>
<feature type="chain" id="PRO_5023073192" description="DUF3828 domain-containing protein" evidence="1">
    <location>
        <begin position="20"/>
        <end position="272"/>
    </location>
</feature>
<evidence type="ECO:0000313" key="3">
    <source>
        <dbReference type="Proteomes" id="UP000321362"/>
    </source>
</evidence>
<dbReference type="RefSeq" id="WP_147052560.1">
    <property type="nucleotide sequence ID" value="NZ_CP042437.1"/>
</dbReference>
<protein>
    <recommendedName>
        <fullName evidence="4">DUF3828 domain-containing protein</fullName>
    </recommendedName>
</protein>
<reference evidence="2 3" key="1">
    <citation type="journal article" date="2013" name="J. Microbiol.">
        <title>Mucilaginibacter ginsenosidivorax sp. nov., with ginsenoside converting activity isolated from sediment.</title>
        <authorList>
            <person name="Kim J.K."/>
            <person name="Choi T.E."/>
            <person name="Liu Q.M."/>
            <person name="Park H.Y."/>
            <person name="Yi T.H."/>
            <person name="Yoon M.H."/>
            <person name="Kim S.C."/>
            <person name="Im W.T."/>
        </authorList>
    </citation>
    <scope>NUCLEOTIDE SEQUENCE [LARGE SCALE GENOMIC DNA]</scope>
    <source>
        <strain evidence="2 3">KHI28</strain>
    </source>
</reference>
<dbReference type="Proteomes" id="UP000321362">
    <property type="component" value="Chromosome"/>
</dbReference>
<proteinExistence type="predicted"/>
<evidence type="ECO:0000256" key="1">
    <source>
        <dbReference type="SAM" id="SignalP"/>
    </source>
</evidence>
<evidence type="ECO:0000313" key="2">
    <source>
        <dbReference type="EMBL" id="QEC75412.1"/>
    </source>
</evidence>
<keyword evidence="3" id="KW-1185">Reference proteome</keyword>
<sequence>MLKYAFAFLLVFNSTTLLAQDYENEYQNIFVWQVKQVNEFIERFNNNDSTLLKKYTGDNVSANLISRERLILSLFNAEKKDWDKTEVKSFIKSVDDKANPRFLSMYGDKWYASLNCDINWKGKRENVVLSLKLIRLPSNGYKWIITAVNAKFLNTVAPASAVKQAEFTMPAAVDKTTSLNPMSHGTDFMDIYQVNTDKKNIANYFDEVQNLDAATQRFIQEIINSNAQITRVNNITYHFNQIDGWAFDIQQYNRQTRNSGWLISKLTKTSAN</sequence>
<keyword evidence="1" id="KW-0732">Signal</keyword>
<gene>
    <name evidence="2" type="ORF">FSB76_05425</name>
</gene>
<feature type="signal peptide" evidence="1">
    <location>
        <begin position="1"/>
        <end position="19"/>
    </location>
</feature>